<evidence type="ECO:0000256" key="6">
    <source>
        <dbReference type="ARBA" id="ARBA00022842"/>
    </source>
</evidence>
<keyword evidence="7 9" id="KW-0173">Coenzyme A biosynthesis</keyword>
<keyword evidence="5 9" id="KW-0067">ATP-binding</keyword>
<comment type="pathway">
    <text evidence="9">Cofactor biosynthesis; coenzyme A biosynthesis; CoA from (R)-pantothenate: step 4/5.</text>
</comment>
<dbReference type="GO" id="GO:0015937">
    <property type="term" value="P:coenzyme A biosynthetic process"/>
    <property type="evidence" value="ECO:0007669"/>
    <property type="project" value="UniProtKB-UniRule"/>
</dbReference>
<organism evidence="11 12">
    <name type="scientific">Breznakia blatticola</name>
    <dbReference type="NCBI Taxonomy" id="1754012"/>
    <lineage>
        <taxon>Bacteria</taxon>
        <taxon>Bacillati</taxon>
        <taxon>Bacillota</taxon>
        <taxon>Erysipelotrichia</taxon>
        <taxon>Erysipelotrichales</taxon>
        <taxon>Erysipelotrichaceae</taxon>
        <taxon>Breznakia</taxon>
    </lineage>
</organism>
<dbReference type="RefSeq" id="WP_134168912.1">
    <property type="nucleotide sequence ID" value="NZ_SODD01000010.1"/>
</dbReference>
<sequence length="163" mass="18535">MKKAIYPGSFDPITKGHYDIIERSSKVFDEVVIVLMKNPDKKALFTIEERIEMIKQTCANLPNVTVDVGEGLTVHYAKKQNAKVMIRGIRAVQDYEYELRNATANMWLDADVETCFFMAKPEYSFLSSSSVKEIASFGGDVSKFVDPYVITKLKEKFDTKNSK</sequence>
<dbReference type="AlphaFoldDB" id="A0A4R7ZVF5"/>
<feature type="domain" description="Cytidyltransferase-like" evidence="10">
    <location>
        <begin position="5"/>
        <end position="133"/>
    </location>
</feature>
<dbReference type="EMBL" id="SODD01000010">
    <property type="protein sequence ID" value="TDW20828.1"/>
    <property type="molecule type" value="Genomic_DNA"/>
</dbReference>
<dbReference type="InterPro" id="IPR014729">
    <property type="entry name" value="Rossmann-like_a/b/a_fold"/>
</dbReference>
<feature type="binding site" evidence="9">
    <location>
        <position position="41"/>
    </location>
    <ligand>
        <name>substrate</name>
    </ligand>
</feature>
<dbReference type="NCBIfam" id="TIGR00125">
    <property type="entry name" value="cyt_tran_rel"/>
    <property type="match status" value="1"/>
</dbReference>
<dbReference type="InterPro" id="IPR004821">
    <property type="entry name" value="Cyt_trans-like"/>
</dbReference>
<feature type="binding site" evidence="9">
    <location>
        <begin position="9"/>
        <end position="10"/>
    </location>
    <ligand>
        <name>ATP</name>
        <dbReference type="ChEBI" id="CHEBI:30616"/>
    </ligand>
</feature>
<evidence type="ECO:0000256" key="7">
    <source>
        <dbReference type="ARBA" id="ARBA00022993"/>
    </source>
</evidence>
<keyword evidence="4 9" id="KW-0547">Nucleotide-binding</keyword>
<evidence type="ECO:0000256" key="2">
    <source>
        <dbReference type="ARBA" id="ARBA00022679"/>
    </source>
</evidence>
<comment type="cofactor">
    <cofactor evidence="9">
        <name>Mg(2+)</name>
        <dbReference type="ChEBI" id="CHEBI:18420"/>
    </cofactor>
</comment>
<comment type="caution">
    <text evidence="11">The sequence shown here is derived from an EMBL/GenBank/DDBJ whole genome shotgun (WGS) entry which is preliminary data.</text>
</comment>
<feature type="binding site" evidence="9">
    <location>
        <begin position="88"/>
        <end position="90"/>
    </location>
    <ligand>
        <name>ATP</name>
        <dbReference type="ChEBI" id="CHEBI:30616"/>
    </ligand>
</feature>
<dbReference type="InterPro" id="IPR001980">
    <property type="entry name" value="PPAT"/>
</dbReference>
<evidence type="ECO:0000313" key="11">
    <source>
        <dbReference type="EMBL" id="TDW20828.1"/>
    </source>
</evidence>
<protein>
    <recommendedName>
        <fullName evidence="9">Phosphopantetheine adenylyltransferase</fullName>
        <ecNumber evidence="9">2.7.7.3</ecNumber>
    </recommendedName>
    <alternativeName>
        <fullName evidence="9">Dephospho-CoA pyrophosphorylase</fullName>
    </alternativeName>
    <alternativeName>
        <fullName evidence="9">Pantetheine-phosphate adenylyltransferase</fullName>
        <shortName evidence="9">PPAT</shortName>
    </alternativeName>
</protein>
<evidence type="ECO:0000256" key="8">
    <source>
        <dbReference type="ARBA" id="ARBA00029346"/>
    </source>
</evidence>
<feature type="binding site" evidence="9">
    <location>
        <position position="17"/>
    </location>
    <ligand>
        <name>ATP</name>
        <dbReference type="ChEBI" id="CHEBI:30616"/>
    </ligand>
</feature>
<comment type="subcellular location">
    <subcellularLocation>
        <location evidence="9">Cytoplasm</location>
    </subcellularLocation>
</comment>
<evidence type="ECO:0000256" key="4">
    <source>
        <dbReference type="ARBA" id="ARBA00022741"/>
    </source>
</evidence>
<dbReference type="GO" id="GO:0005524">
    <property type="term" value="F:ATP binding"/>
    <property type="evidence" value="ECO:0007669"/>
    <property type="project" value="UniProtKB-KW"/>
</dbReference>
<feature type="binding site" evidence="9">
    <location>
        <position position="9"/>
    </location>
    <ligand>
        <name>substrate</name>
    </ligand>
</feature>
<comment type="similarity">
    <text evidence="9">Belongs to the bacterial CoaD family.</text>
</comment>
<dbReference type="PANTHER" id="PTHR21342">
    <property type="entry name" value="PHOSPHOPANTETHEINE ADENYLYLTRANSFERASE"/>
    <property type="match status" value="1"/>
</dbReference>
<feature type="binding site" evidence="9">
    <location>
        <position position="73"/>
    </location>
    <ligand>
        <name>substrate</name>
    </ligand>
</feature>
<evidence type="ECO:0000256" key="3">
    <source>
        <dbReference type="ARBA" id="ARBA00022695"/>
    </source>
</evidence>
<dbReference type="PRINTS" id="PR01020">
    <property type="entry name" value="LPSBIOSNTHSS"/>
</dbReference>
<dbReference type="SUPFAM" id="SSF52374">
    <property type="entry name" value="Nucleotidylyl transferase"/>
    <property type="match status" value="1"/>
</dbReference>
<keyword evidence="12" id="KW-1185">Reference proteome</keyword>
<dbReference type="GO" id="GO:0005737">
    <property type="term" value="C:cytoplasm"/>
    <property type="evidence" value="ECO:0007669"/>
    <property type="project" value="UniProtKB-SubCell"/>
</dbReference>
<feature type="site" description="Transition state stabilizer" evidence="9">
    <location>
        <position position="17"/>
    </location>
</feature>
<dbReference type="Pfam" id="PF01467">
    <property type="entry name" value="CTP_transf_like"/>
    <property type="match status" value="1"/>
</dbReference>
<dbReference type="NCBIfam" id="TIGR01510">
    <property type="entry name" value="coaD_prev_kdtB"/>
    <property type="match status" value="1"/>
</dbReference>
<evidence type="ECO:0000256" key="1">
    <source>
        <dbReference type="ARBA" id="ARBA00022490"/>
    </source>
</evidence>
<accession>A0A4R7ZVF5</accession>
<evidence type="ECO:0000259" key="10">
    <source>
        <dbReference type="Pfam" id="PF01467"/>
    </source>
</evidence>
<dbReference type="Gene3D" id="3.40.50.620">
    <property type="entry name" value="HUPs"/>
    <property type="match status" value="1"/>
</dbReference>
<keyword evidence="6 9" id="KW-0460">Magnesium</keyword>
<comment type="catalytic activity">
    <reaction evidence="8 9">
        <text>(R)-4'-phosphopantetheine + ATP + H(+) = 3'-dephospho-CoA + diphosphate</text>
        <dbReference type="Rhea" id="RHEA:19801"/>
        <dbReference type="ChEBI" id="CHEBI:15378"/>
        <dbReference type="ChEBI" id="CHEBI:30616"/>
        <dbReference type="ChEBI" id="CHEBI:33019"/>
        <dbReference type="ChEBI" id="CHEBI:57328"/>
        <dbReference type="ChEBI" id="CHEBI:61723"/>
        <dbReference type="EC" id="2.7.7.3"/>
    </reaction>
</comment>
<dbReference type="UniPathway" id="UPA00241">
    <property type="reaction ID" value="UER00355"/>
</dbReference>
<dbReference type="PANTHER" id="PTHR21342:SF1">
    <property type="entry name" value="PHOSPHOPANTETHEINE ADENYLYLTRANSFERASE"/>
    <property type="match status" value="1"/>
</dbReference>
<gene>
    <name evidence="9" type="primary">coaD</name>
    <name evidence="11" type="ORF">EDD63_11048</name>
</gene>
<reference evidence="11 12" key="1">
    <citation type="submission" date="2019-03" db="EMBL/GenBank/DDBJ databases">
        <title>Genomic Encyclopedia of Type Strains, Phase IV (KMG-IV): sequencing the most valuable type-strain genomes for metagenomic binning, comparative biology and taxonomic classification.</title>
        <authorList>
            <person name="Goeker M."/>
        </authorList>
    </citation>
    <scope>NUCLEOTIDE SEQUENCE [LARGE SCALE GENOMIC DNA]</scope>
    <source>
        <strain evidence="11 12">DSM 28867</strain>
    </source>
</reference>
<dbReference type="OrthoDB" id="9806661at2"/>
<keyword evidence="1 9" id="KW-0963">Cytoplasm</keyword>
<evidence type="ECO:0000313" key="12">
    <source>
        <dbReference type="Proteomes" id="UP000294743"/>
    </source>
</evidence>
<comment type="subunit">
    <text evidence="9">Homohexamer.</text>
</comment>
<evidence type="ECO:0000256" key="5">
    <source>
        <dbReference type="ARBA" id="ARBA00022840"/>
    </source>
</evidence>
<dbReference type="Proteomes" id="UP000294743">
    <property type="component" value="Unassembled WGS sequence"/>
</dbReference>
<keyword evidence="3 9" id="KW-0548">Nucleotidyltransferase</keyword>
<feature type="binding site" evidence="9">
    <location>
        <position position="98"/>
    </location>
    <ligand>
        <name>ATP</name>
        <dbReference type="ChEBI" id="CHEBI:30616"/>
    </ligand>
</feature>
<comment type="function">
    <text evidence="9">Reversibly transfers an adenylyl group from ATP to 4'-phosphopantetheine, yielding dephospho-CoA (dPCoA) and pyrophosphate.</text>
</comment>
<dbReference type="EC" id="2.7.7.3" evidence="9"/>
<feature type="binding site" evidence="9">
    <location>
        <position position="87"/>
    </location>
    <ligand>
        <name>substrate</name>
    </ligand>
</feature>
<feature type="binding site" evidence="9">
    <location>
        <begin position="123"/>
        <end position="129"/>
    </location>
    <ligand>
        <name>ATP</name>
        <dbReference type="ChEBI" id="CHEBI:30616"/>
    </ligand>
</feature>
<evidence type="ECO:0000256" key="9">
    <source>
        <dbReference type="HAMAP-Rule" id="MF_00151"/>
    </source>
</evidence>
<keyword evidence="2 9" id="KW-0808">Transferase</keyword>
<dbReference type="CDD" id="cd02163">
    <property type="entry name" value="PPAT"/>
    <property type="match status" value="1"/>
</dbReference>
<dbReference type="GO" id="GO:0004595">
    <property type="term" value="F:pantetheine-phosphate adenylyltransferase activity"/>
    <property type="evidence" value="ECO:0007669"/>
    <property type="project" value="UniProtKB-UniRule"/>
</dbReference>
<name>A0A4R7ZVF5_9FIRM</name>
<proteinExistence type="inferred from homology"/>
<dbReference type="HAMAP" id="MF_00151">
    <property type="entry name" value="PPAT_bact"/>
    <property type="match status" value="1"/>
</dbReference>